<name>A0AA41VZ72_PAPNU</name>
<evidence type="ECO:0000256" key="8">
    <source>
        <dbReference type="PROSITE-ProRule" id="PRU00108"/>
    </source>
</evidence>
<feature type="DNA-binding region" description="Homeobox" evidence="8">
    <location>
        <begin position="699"/>
        <end position="761"/>
    </location>
</feature>
<dbReference type="GO" id="GO:0005634">
    <property type="term" value="C:nucleus"/>
    <property type="evidence" value="ECO:0007669"/>
    <property type="project" value="UniProtKB-SubCell"/>
</dbReference>
<dbReference type="PROSITE" id="PS50071">
    <property type="entry name" value="HOMEOBOX_2"/>
    <property type="match status" value="1"/>
</dbReference>
<dbReference type="FunFam" id="1.10.10.60:FF:000117">
    <property type="entry name" value="BEL1-like homeodomain protein 9"/>
    <property type="match status" value="1"/>
</dbReference>
<feature type="region of interest" description="Disordered" evidence="9">
    <location>
        <begin position="32"/>
        <end position="65"/>
    </location>
</feature>
<dbReference type="GO" id="GO:0003677">
    <property type="term" value="F:DNA binding"/>
    <property type="evidence" value="ECO:0007669"/>
    <property type="project" value="UniProtKB-UniRule"/>
</dbReference>
<evidence type="ECO:0000313" key="12">
    <source>
        <dbReference type="Proteomes" id="UP001177140"/>
    </source>
</evidence>
<keyword evidence="4 8" id="KW-0238">DNA-binding</keyword>
<comment type="subcellular location">
    <subcellularLocation>
        <location evidence="1 8">Nucleus</location>
    </subcellularLocation>
</comment>
<evidence type="ECO:0000256" key="7">
    <source>
        <dbReference type="ARBA" id="ARBA00023242"/>
    </source>
</evidence>
<keyword evidence="6" id="KW-0804">Transcription</keyword>
<gene>
    <name evidence="11" type="ORF">MKW94_009038</name>
</gene>
<comment type="caution">
    <text evidence="11">The sequence shown here is derived from an EMBL/GenBank/DDBJ whole genome shotgun (WGS) entry which is preliminary data.</text>
</comment>
<evidence type="ECO:0000313" key="11">
    <source>
        <dbReference type="EMBL" id="MCL7050102.1"/>
    </source>
</evidence>
<evidence type="ECO:0000256" key="1">
    <source>
        <dbReference type="ARBA" id="ARBA00004123"/>
    </source>
</evidence>
<dbReference type="InterPro" id="IPR009057">
    <property type="entry name" value="Homeodomain-like_sf"/>
</dbReference>
<dbReference type="Pfam" id="PF07526">
    <property type="entry name" value="POX"/>
    <property type="match status" value="1"/>
</dbReference>
<dbReference type="SUPFAM" id="SSF46689">
    <property type="entry name" value="Homeodomain-like"/>
    <property type="match status" value="1"/>
</dbReference>
<dbReference type="AlphaFoldDB" id="A0AA41VZ72"/>
<dbReference type="SMART" id="SM00574">
    <property type="entry name" value="POX"/>
    <property type="match status" value="1"/>
</dbReference>
<evidence type="ECO:0000259" key="10">
    <source>
        <dbReference type="PROSITE" id="PS50071"/>
    </source>
</evidence>
<accession>A0AA41VZ72</accession>
<proteinExistence type="inferred from homology"/>
<keyword evidence="7 8" id="KW-0539">Nucleus</keyword>
<dbReference type="PANTHER" id="PTHR11850">
    <property type="entry name" value="HOMEOBOX PROTEIN TRANSCRIPTION FACTORS"/>
    <property type="match status" value="1"/>
</dbReference>
<dbReference type="EMBL" id="JAJJMA010323707">
    <property type="protein sequence ID" value="MCL7050102.1"/>
    <property type="molecule type" value="Genomic_DNA"/>
</dbReference>
<dbReference type="CDD" id="cd00086">
    <property type="entry name" value="homeodomain"/>
    <property type="match status" value="1"/>
</dbReference>
<feature type="compositionally biased region" description="Low complexity" evidence="9">
    <location>
        <begin position="34"/>
        <end position="46"/>
    </location>
</feature>
<dbReference type="Proteomes" id="UP001177140">
    <property type="component" value="Unassembled WGS sequence"/>
</dbReference>
<dbReference type="GO" id="GO:0006355">
    <property type="term" value="P:regulation of DNA-templated transcription"/>
    <property type="evidence" value="ECO:0007669"/>
    <property type="project" value="InterPro"/>
</dbReference>
<keyword evidence="12" id="KW-1185">Reference proteome</keyword>
<protein>
    <recommendedName>
        <fullName evidence="10">Homeobox domain-containing protein</fullName>
    </recommendedName>
</protein>
<evidence type="ECO:0000256" key="4">
    <source>
        <dbReference type="ARBA" id="ARBA00023125"/>
    </source>
</evidence>
<dbReference type="InterPro" id="IPR008422">
    <property type="entry name" value="KN_HD"/>
</dbReference>
<feature type="domain" description="Homeobox" evidence="10">
    <location>
        <begin position="697"/>
        <end position="760"/>
    </location>
</feature>
<keyword evidence="3" id="KW-0805">Transcription regulation</keyword>
<comment type="similarity">
    <text evidence="2">Belongs to the TALE/BELL homeobox family.</text>
</comment>
<evidence type="ECO:0000256" key="6">
    <source>
        <dbReference type="ARBA" id="ARBA00023163"/>
    </source>
</evidence>
<dbReference type="SMART" id="SM00389">
    <property type="entry name" value="HOX"/>
    <property type="match status" value="1"/>
</dbReference>
<dbReference type="InterPro" id="IPR006563">
    <property type="entry name" value="POX_dom"/>
</dbReference>
<evidence type="ECO:0000256" key="5">
    <source>
        <dbReference type="ARBA" id="ARBA00023155"/>
    </source>
</evidence>
<reference evidence="11" key="1">
    <citation type="submission" date="2022-03" db="EMBL/GenBank/DDBJ databases">
        <title>A functionally conserved STORR gene fusion in Papaver species that diverged 16.8 million years ago.</title>
        <authorList>
            <person name="Catania T."/>
        </authorList>
    </citation>
    <scope>NUCLEOTIDE SEQUENCE</scope>
    <source>
        <strain evidence="11">S-191538</strain>
    </source>
</reference>
<keyword evidence="5 8" id="KW-0371">Homeobox</keyword>
<feature type="compositionally biased region" description="Polar residues" evidence="9">
    <location>
        <begin position="56"/>
        <end position="65"/>
    </location>
</feature>
<dbReference type="InterPro" id="IPR001356">
    <property type="entry name" value="HD"/>
</dbReference>
<feature type="compositionally biased region" description="Polar residues" evidence="9">
    <location>
        <begin position="118"/>
        <end position="128"/>
    </location>
</feature>
<organism evidence="11 12">
    <name type="scientific">Papaver nudicaule</name>
    <name type="common">Iceland poppy</name>
    <dbReference type="NCBI Taxonomy" id="74823"/>
    <lineage>
        <taxon>Eukaryota</taxon>
        <taxon>Viridiplantae</taxon>
        <taxon>Streptophyta</taxon>
        <taxon>Embryophyta</taxon>
        <taxon>Tracheophyta</taxon>
        <taxon>Spermatophyta</taxon>
        <taxon>Magnoliopsida</taxon>
        <taxon>Ranunculales</taxon>
        <taxon>Papaveraceae</taxon>
        <taxon>Papaveroideae</taxon>
        <taxon>Papaver</taxon>
    </lineage>
</organism>
<feature type="region of interest" description="Disordered" evidence="9">
    <location>
        <begin position="99"/>
        <end position="131"/>
    </location>
</feature>
<evidence type="ECO:0000256" key="2">
    <source>
        <dbReference type="ARBA" id="ARBA00006454"/>
    </source>
</evidence>
<sequence>MSERFESSGCLHSTANFLDSSSSLAVLGMNGLRQQQQSDQSHVAQQSRRDKLRVPHTSSSHQLQDFSNHLVQLPNKYSALSNSHSDVFQVRSFRDSSSTDLLSHQHHHQHDPITTTTSNTSSVFPSHNQHSEIHHNPSMLLADDQKDVIFNQEPNCVEPSVIRAISLDHHDSSSFANSSSSYRVVPSNYMPTSSSKLLNDQQTLSHWKGQQSCDWISNFVNGSSSNNSNSNTRSMKEVDFSVAPLYMKHGCHGYQDVQSSFTNANQVSEISNQDCHKPYGEMNFSNSPLNIYQTSLQDVVTTSSNMGFEMVPLVQQKLRETGNGSSWVDGGNELVLLPSYVNQPSASQVNEPSTTWMNRPVDHGSSSSSHHWNGELGFATDKRGGNFVGGDPTTQSLSLSLSSHRPHTELHAPPYGDRFGSDLNLQSKMGTCSGSQDTRNNNPCYLFPDQQSTTRYKAGNCVENIASSSAYARRCTGPLGPFTGYATILKNSKFLKPAQQLLDEFCGITGSKIVASGETSDKGCREVRSLADLVNDESEIVRRYGNSGVSSSICSSKTVGEGRVGSGHCQSYQPEFQQKKAKLLYMLEEVCRRYKQYHQQMQMVVSSFESVAGLDAATPYTSLALRTISKHFRCLKNTIADQLRLIRKALGEEFSSPTSRASSNKGDAMVPRLRLIDQNPGKQTVLGNSLGFLETQHHIWRPQRGLPERSVAVLRAWLFEHFLHPYPTDTDKHMLATQTGLTRSQVSNWFINARVRVWKPMVEEMHMLETKASSDVDLCPGKQSSIKSNMMDCSSQRIREYQCADELMVNPISGRGQECLNIITSNAEVGQSSEQQWHQEKRSRMECQIPSSDMDGGYVGFIPYHQSALELGGLGSVSLTLGLRRSAESVQQQQQQHEDHLRRHFGGQMVHDFVG</sequence>
<evidence type="ECO:0000256" key="3">
    <source>
        <dbReference type="ARBA" id="ARBA00023015"/>
    </source>
</evidence>
<dbReference type="Pfam" id="PF05920">
    <property type="entry name" value="Homeobox_KN"/>
    <property type="match status" value="1"/>
</dbReference>
<dbReference type="InterPro" id="IPR050224">
    <property type="entry name" value="TALE_homeobox"/>
</dbReference>
<evidence type="ECO:0000256" key="9">
    <source>
        <dbReference type="SAM" id="MobiDB-lite"/>
    </source>
</evidence>
<dbReference type="Gene3D" id="1.10.10.60">
    <property type="entry name" value="Homeodomain-like"/>
    <property type="match status" value="1"/>
</dbReference>